<gene>
    <name evidence="2" type="ORF">H0235_008469</name>
</gene>
<comment type="caution">
    <text evidence="2">The sequence shown here is derived from an EMBL/GenBank/DDBJ whole genome shotgun (WGS) entry which is preliminary data.</text>
</comment>
<sequence length="246" mass="27903">MELKDFAVPTRVLWHLEVTSLPWCISGNFLLAVSPFEVAMGRVVMERLSMDTGHTSKNMAFILEIFERENDRRMSKQLVIGCDVGLSITCKNEVRRSCKAHFGRNVWWHNARTHHIFAPSAHNQVARVFSKPSARDAQGSLQGRELVPLSGELFRIANDPCNVFLQIRNISTERGRFSKTPPVLALLIPIHEQRIAMGTTNKANGAKIFIFFYALLGWNLCVLFSRLNGSMVNRINLTEMYKTGID</sequence>
<evidence type="ECO:0000313" key="3">
    <source>
        <dbReference type="Proteomes" id="UP000600918"/>
    </source>
</evidence>
<keyword evidence="3" id="KW-1185">Reference proteome</keyword>
<protein>
    <submittedName>
        <fullName evidence="2">Uncharacterized protein</fullName>
    </submittedName>
</protein>
<dbReference type="Proteomes" id="UP000600918">
    <property type="component" value="Unassembled WGS sequence"/>
</dbReference>
<dbReference type="AlphaFoldDB" id="A0A834U943"/>
<name>A0A834U943_VESPE</name>
<keyword evidence="1" id="KW-1133">Transmembrane helix</keyword>
<accession>A0A834U943</accession>
<feature type="transmembrane region" description="Helical" evidence="1">
    <location>
        <begin position="208"/>
        <end position="227"/>
    </location>
</feature>
<organism evidence="2 3">
    <name type="scientific">Vespula pensylvanica</name>
    <name type="common">Western yellow jacket</name>
    <name type="synonym">Wasp</name>
    <dbReference type="NCBI Taxonomy" id="30213"/>
    <lineage>
        <taxon>Eukaryota</taxon>
        <taxon>Metazoa</taxon>
        <taxon>Ecdysozoa</taxon>
        <taxon>Arthropoda</taxon>
        <taxon>Hexapoda</taxon>
        <taxon>Insecta</taxon>
        <taxon>Pterygota</taxon>
        <taxon>Neoptera</taxon>
        <taxon>Endopterygota</taxon>
        <taxon>Hymenoptera</taxon>
        <taxon>Apocrita</taxon>
        <taxon>Aculeata</taxon>
        <taxon>Vespoidea</taxon>
        <taxon>Vespidae</taxon>
        <taxon>Vespinae</taxon>
        <taxon>Vespula</taxon>
    </lineage>
</organism>
<evidence type="ECO:0000256" key="1">
    <source>
        <dbReference type="SAM" id="Phobius"/>
    </source>
</evidence>
<dbReference type="EMBL" id="JACSDY010000007">
    <property type="protein sequence ID" value="KAF7423186.1"/>
    <property type="molecule type" value="Genomic_DNA"/>
</dbReference>
<proteinExistence type="predicted"/>
<keyword evidence="1" id="KW-0812">Transmembrane</keyword>
<evidence type="ECO:0000313" key="2">
    <source>
        <dbReference type="EMBL" id="KAF7423186.1"/>
    </source>
</evidence>
<reference evidence="2" key="1">
    <citation type="journal article" date="2020" name="G3 (Bethesda)">
        <title>High-Quality Assemblies for Three Invasive Social Wasps from the &lt;i&gt;Vespula&lt;/i&gt; Genus.</title>
        <authorList>
            <person name="Harrop T.W.R."/>
            <person name="Guhlin J."/>
            <person name="McLaughlin G.M."/>
            <person name="Permina E."/>
            <person name="Stockwell P."/>
            <person name="Gilligan J."/>
            <person name="Le Lec M.F."/>
            <person name="Gruber M.A.M."/>
            <person name="Quinn O."/>
            <person name="Lovegrove M."/>
            <person name="Duncan E.J."/>
            <person name="Remnant E.J."/>
            <person name="Van Eeckhoven J."/>
            <person name="Graham B."/>
            <person name="Knapp R.A."/>
            <person name="Langford K.W."/>
            <person name="Kronenberg Z."/>
            <person name="Press M.O."/>
            <person name="Eacker S.M."/>
            <person name="Wilson-Rankin E.E."/>
            <person name="Purcell J."/>
            <person name="Lester P.J."/>
            <person name="Dearden P.K."/>
        </authorList>
    </citation>
    <scope>NUCLEOTIDE SEQUENCE</scope>
    <source>
        <strain evidence="2">Volc-1</strain>
    </source>
</reference>
<keyword evidence="1" id="KW-0472">Membrane</keyword>